<dbReference type="EMBL" id="JAKOGI010000918">
    <property type="protein sequence ID" value="KAJ8429243.1"/>
    <property type="molecule type" value="Genomic_DNA"/>
</dbReference>
<proteinExistence type="predicted"/>
<dbReference type="OrthoDB" id="1752268at2759"/>
<dbReference type="AlphaFoldDB" id="A0A9Q1JQQ4"/>
<gene>
    <name evidence="2" type="ORF">Cgig2_026279</name>
</gene>
<reference evidence="2" key="1">
    <citation type="submission" date="2022-04" db="EMBL/GenBank/DDBJ databases">
        <title>Carnegiea gigantea Genome sequencing and assembly v2.</title>
        <authorList>
            <person name="Copetti D."/>
            <person name="Sanderson M.J."/>
            <person name="Burquez A."/>
            <person name="Wojciechowski M.F."/>
        </authorList>
    </citation>
    <scope>NUCLEOTIDE SEQUENCE</scope>
    <source>
        <strain evidence="2">SGP5-SGP5p</strain>
        <tissue evidence="2">Aerial part</tissue>
    </source>
</reference>
<keyword evidence="3" id="KW-1185">Reference proteome</keyword>
<evidence type="ECO:0000256" key="1">
    <source>
        <dbReference type="SAM" id="MobiDB-lite"/>
    </source>
</evidence>
<feature type="compositionally biased region" description="Basic and acidic residues" evidence="1">
    <location>
        <begin position="50"/>
        <end position="59"/>
    </location>
</feature>
<name>A0A9Q1JQQ4_9CARY</name>
<organism evidence="2 3">
    <name type="scientific">Carnegiea gigantea</name>
    <dbReference type="NCBI Taxonomy" id="171969"/>
    <lineage>
        <taxon>Eukaryota</taxon>
        <taxon>Viridiplantae</taxon>
        <taxon>Streptophyta</taxon>
        <taxon>Embryophyta</taxon>
        <taxon>Tracheophyta</taxon>
        <taxon>Spermatophyta</taxon>
        <taxon>Magnoliopsida</taxon>
        <taxon>eudicotyledons</taxon>
        <taxon>Gunneridae</taxon>
        <taxon>Pentapetalae</taxon>
        <taxon>Caryophyllales</taxon>
        <taxon>Cactineae</taxon>
        <taxon>Cactaceae</taxon>
        <taxon>Cactoideae</taxon>
        <taxon>Echinocereeae</taxon>
        <taxon>Carnegiea</taxon>
    </lineage>
</organism>
<evidence type="ECO:0000313" key="2">
    <source>
        <dbReference type="EMBL" id="KAJ8429243.1"/>
    </source>
</evidence>
<protein>
    <submittedName>
        <fullName evidence="2">Uncharacterized protein</fullName>
    </submittedName>
</protein>
<comment type="caution">
    <text evidence="2">The sequence shown here is derived from an EMBL/GenBank/DDBJ whole genome shotgun (WGS) entry which is preliminary data.</text>
</comment>
<accession>A0A9Q1JQQ4</accession>
<sequence length="289" mass="32714">MTDTITWQVSEQVQRAMEATNAARPLPNFDYVPTTGCEPFHRRACVPSPHHTESEREASRSNWSGRPCTGNYDRNTDATTRSSGHPVRGQMAKSTTASTPYRPPPITAHSKLHNTRKYYEFHEQNWHTTAECRELKKGLHELADKGQINRFLKKGLCFFCGGREPAQPQPRDEECSTEVVATIAGGYAEGITRSAWKAQLRGAQQVLTIEQRAHVTMHTMVFSGREAPRFTSTHNDHFYRKLHGHFYMGLPKEVDVPRARHCPLGAPHLRSRVAGGESHWYDSPPAMLR</sequence>
<dbReference type="Proteomes" id="UP001153076">
    <property type="component" value="Unassembled WGS sequence"/>
</dbReference>
<evidence type="ECO:0000313" key="3">
    <source>
        <dbReference type="Proteomes" id="UP001153076"/>
    </source>
</evidence>
<feature type="region of interest" description="Disordered" evidence="1">
    <location>
        <begin position="47"/>
        <end position="109"/>
    </location>
</feature>